<evidence type="ECO:0000313" key="1">
    <source>
        <dbReference type="EMBL" id="MET1254585.1"/>
    </source>
</evidence>
<dbReference type="Proteomes" id="UP001548189">
    <property type="component" value="Unassembled WGS sequence"/>
</dbReference>
<gene>
    <name evidence="1" type="ORF">ABVT43_05545</name>
</gene>
<protein>
    <submittedName>
        <fullName evidence="1">Uncharacterized protein</fullName>
    </submittedName>
</protein>
<reference evidence="1 2" key="1">
    <citation type="submission" date="2024-06" db="EMBL/GenBank/DDBJ databases">
        <authorList>
            <person name="Li F."/>
        </authorList>
    </citation>
    <scope>NUCLEOTIDE SEQUENCE [LARGE SCALE GENOMIC DNA]</scope>
    <source>
        <strain evidence="1 2">GXAS 311</strain>
    </source>
</reference>
<name>A0ABV2BRM7_9GAMM</name>
<dbReference type="EMBL" id="JBEVCJ010000004">
    <property type="protein sequence ID" value="MET1254585.1"/>
    <property type="molecule type" value="Genomic_DNA"/>
</dbReference>
<comment type="caution">
    <text evidence="1">The sequence shown here is derived from an EMBL/GenBank/DDBJ whole genome shotgun (WGS) entry which is preliminary data.</text>
</comment>
<sequence length="376" mass="41978">MKSNIDNRQSKHSISNSLKLISLFFIAATSQSAKSFQDEKSGTLFQVFEDSYLKKVASCLKVDSYRFLAGYQMLMLECAMKKSMNQRYPTEKEVVEIEQCVMQSQQKFLNVSQSNWNKCYQSGQVARLLREEIKQDKIAQNRGATNKKQIFTPKGACTVTIQSNETFHAQSGDIFYPSGTVLPVSHISHDDFSVVLGGRNDQVSTFEPSEYVANNCSKIYLDALKAQQLTPVFSFAASDIKVYRSTDLKSVACTIPQGTKEEDLAMSVYPLPDDGDMVVGADYEIIYSEVEFESDSPVCAGVSGIIDADLFVSYVFPPEAGIHSGTGGFPNCTSDKESYIAFAERGKNGPEFYSCHYDIENDKMRWCLTLDLDKCL</sequence>
<accession>A0ABV2BRM7</accession>
<organism evidence="1 2">
    <name type="scientific">Aliikangiella maris</name>
    <dbReference type="NCBI Taxonomy" id="3162458"/>
    <lineage>
        <taxon>Bacteria</taxon>
        <taxon>Pseudomonadati</taxon>
        <taxon>Pseudomonadota</taxon>
        <taxon>Gammaproteobacteria</taxon>
        <taxon>Oceanospirillales</taxon>
        <taxon>Pleioneaceae</taxon>
        <taxon>Aliikangiella</taxon>
    </lineage>
</organism>
<keyword evidence="2" id="KW-1185">Reference proteome</keyword>
<proteinExistence type="predicted"/>
<evidence type="ECO:0000313" key="2">
    <source>
        <dbReference type="Proteomes" id="UP001548189"/>
    </source>
</evidence>